<proteinExistence type="predicted"/>
<organism evidence="1 2">
    <name type="scientific">Actinoallomurus oryzae</name>
    <dbReference type="NCBI Taxonomy" id="502180"/>
    <lineage>
        <taxon>Bacteria</taxon>
        <taxon>Bacillati</taxon>
        <taxon>Actinomycetota</taxon>
        <taxon>Actinomycetes</taxon>
        <taxon>Streptosporangiales</taxon>
        <taxon>Thermomonosporaceae</taxon>
        <taxon>Actinoallomurus</taxon>
    </lineage>
</organism>
<comment type="caution">
    <text evidence="1">The sequence shown here is derived from an EMBL/GenBank/DDBJ whole genome shotgun (WGS) entry which is preliminary data.</text>
</comment>
<dbReference type="Proteomes" id="UP001500503">
    <property type="component" value="Unassembled WGS sequence"/>
</dbReference>
<evidence type="ECO:0000313" key="2">
    <source>
        <dbReference type="Proteomes" id="UP001500503"/>
    </source>
</evidence>
<evidence type="ECO:0000313" key="1">
    <source>
        <dbReference type="EMBL" id="GAA4498202.1"/>
    </source>
</evidence>
<protein>
    <submittedName>
        <fullName evidence="1">Uncharacterized protein</fullName>
    </submittedName>
</protein>
<gene>
    <name evidence="1" type="ORF">GCM10023191_042990</name>
</gene>
<keyword evidence="2" id="KW-1185">Reference proteome</keyword>
<sequence length="60" mass="6308">MALLCLTCNRVRPARNPAEYTVVRAQAITVHGLCTCAQPGAWPPEAYGVAVAASPRDRGG</sequence>
<dbReference type="EMBL" id="BAABHF010000024">
    <property type="protein sequence ID" value="GAA4498202.1"/>
    <property type="molecule type" value="Genomic_DNA"/>
</dbReference>
<reference evidence="2" key="1">
    <citation type="journal article" date="2019" name="Int. J. Syst. Evol. Microbiol.">
        <title>The Global Catalogue of Microorganisms (GCM) 10K type strain sequencing project: providing services to taxonomists for standard genome sequencing and annotation.</title>
        <authorList>
            <consortium name="The Broad Institute Genomics Platform"/>
            <consortium name="The Broad Institute Genome Sequencing Center for Infectious Disease"/>
            <person name="Wu L."/>
            <person name="Ma J."/>
        </authorList>
    </citation>
    <scope>NUCLEOTIDE SEQUENCE [LARGE SCALE GENOMIC DNA]</scope>
    <source>
        <strain evidence="2">JCM 17933</strain>
    </source>
</reference>
<accession>A0ABP8Q8Z8</accession>
<name>A0ABP8Q8Z8_9ACTN</name>
<dbReference type="RefSeq" id="WP_345466414.1">
    <property type="nucleotide sequence ID" value="NZ_BAABHF010000024.1"/>
</dbReference>